<protein>
    <recommendedName>
        <fullName evidence="2">Phosphocarrier protein HPr</fullName>
    </recommendedName>
</protein>
<dbReference type="PROSITE" id="PS51350">
    <property type="entry name" value="PTS_HPR_DOM"/>
    <property type="match status" value="1"/>
</dbReference>
<dbReference type="EMBL" id="WEID01000062">
    <property type="protein sequence ID" value="KAB8132659.1"/>
    <property type="molecule type" value="Genomic_DNA"/>
</dbReference>
<dbReference type="OrthoDB" id="2428896at2"/>
<keyword evidence="3" id="KW-0813">Transport</keyword>
<dbReference type="PANTHER" id="PTHR33705">
    <property type="entry name" value="PHOSPHOCARRIER PROTEIN HPR"/>
    <property type="match status" value="1"/>
</dbReference>
<dbReference type="SUPFAM" id="SSF55594">
    <property type="entry name" value="HPr-like"/>
    <property type="match status" value="1"/>
</dbReference>
<comment type="function">
    <text evidence="1">General (non sugar-specific) component of the phosphoenolpyruvate-dependent sugar phosphotransferase system (sugar PTS). This major carbohydrate active-transport system catalyzes the phosphorylation of incoming sugar substrates concomitantly with their translocation across the cell membrane. The phosphoryl group from phosphoenolpyruvate (PEP) is transferred to the phosphoryl carrier protein HPr by enzyme I. Phospho-HPr then transfers it to the PTS EIIA domain.</text>
</comment>
<evidence type="ECO:0000256" key="3">
    <source>
        <dbReference type="ARBA" id="ARBA00022597"/>
    </source>
</evidence>
<evidence type="ECO:0000313" key="5">
    <source>
        <dbReference type="EMBL" id="KAB8132659.1"/>
    </source>
</evidence>
<dbReference type="Gene3D" id="3.30.1340.10">
    <property type="entry name" value="HPr-like"/>
    <property type="match status" value="1"/>
</dbReference>
<organism evidence="5 6">
    <name type="scientific">Gracilibacillus oryzae</name>
    <dbReference type="NCBI Taxonomy" id="1672701"/>
    <lineage>
        <taxon>Bacteria</taxon>
        <taxon>Bacillati</taxon>
        <taxon>Bacillota</taxon>
        <taxon>Bacilli</taxon>
        <taxon>Bacillales</taxon>
        <taxon>Bacillaceae</taxon>
        <taxon>Gracilibacillus</taxon>
    </lineage>
</organism>
<keyword evidence="3" id="KW-0762">Sugar transport</keyword>
<dbReference type="RefSeq" id="WP_153403883.1">
    <property type="nucleotide sequence ID" value="NZ_ML762432.1"/>
</dbReference>
<evidence type="ECO:0000256" key="2">
    <source>
        <dbReference type="ARBA" id="ARBA00020422"/>
    </source>
</evidence>
<dbReference type="InterPro" id="IPR035895">
    <property type="entry name" value="HPr-like_sf"/>
</dbReference>
<evidence type="ECO:0000313" key="6">
    <source>
        <dbReference type="Proteomes" id="UP000480246"/>
    </source>
</evidence>
<sequence length="91" mass="10237">MKDFKKQVVVDITESQTIVELSYLLQKYDSEIFILNVSKNHVQEINPKSILGLATLQLKNGTEITVRAVGDDAEEAVMEVTKFLQSAKHTD</sequence>
<dbReference type="PRINTS" id="PR00107">
    <property type="entry name" value="PHOSPHOCPHPR"/>
</dbReference>
<gene>
    <name evidence="5" type="ORF">F9U64_12480</name>
</gene>
<dbReference type="Pfam" id="PF00381">
    <property type="entry name" value="PTS-HPr"/>
    <property type="match status" value="1"/>
</dbReference>
<dbReference type="InterPro" id="IPR000032">
    <property type="entry name" value="HPr-like"/>
</dbReference>
<comment type="caution">
    <text evidence="5">The sequence shown here is derived from an EMBL/GenBank/DDBJ whole genome shotgun (WGS) entry which is preliminary data.</text>
</comment>
<keyword evidence="6" id="KW-1185">Reference proteome</keyword>
<evidence type="ECO:0000259" key="4">
    <source>
        <dbReference type="PROSITE" id="PS51350"/>
    </source>
</evidence>
<dbReference type="InterPro" id="IPR050399">
    <property type="entry name" value="HPr"/>
</dbReference>
<evidence type="ECO:0000256" key="1">
    <source>
        <dbReference type="ARBA" id="ARBA00003681"/>
    </source>
</evidence>
<dbReference type="Proteomes" id="UP000480246">
    <property type="component" value="Unassembled WGS sequence"/>
</dbReference>
<name>A0A7C8KRH9_9BACI</name>
<feature type="domain" description="HPr" evidence="4">
    <location>
        <begin position="1"/>
        <end position="91"/>
    </location>
</feature>
<dbReference type="AlphaFoldDB" id="A0A7C8KRH9"/>
<dbReference type="PANTHER" id="PTHR33705:SF1">
    <property type="entry name" value="PHOSPHOCARRIER PROTEIN HPR"/>
    <property type="match status" value="1"/>
</dbReference>
<proteinExistence type="predicted"/>
<reference evidence="5 6" key="1">
    <citation type="submission" date="2019-10" db="EMBL/GenBank/DDBJ databases">
        <title>Gracilibacillus sp. nov. isolated from rice seeds.</title>
        <authorList>
            <person name="He S."/>
        </authorList>
    </citation>
    <scope>NUCLEOTIDE SEQUENCE [LARGE SCALE GENOMIC DNA]</scope>
    <source>
        <strain evidence="5 6">TD8</strain>
    </source>
</reference>
<accession>A0A7C8KRH9</accession>